<dbReference type="GO" id="GO:0003700">
    <property type="term" value="F:DNA-binding transcription factor activity"/>
    <property type="evidence" value="ECO:0007669"/>
    <property type="project" value="InterPro"/>
</dbReference>
<keyword evidence="3" id="KW-0804">Transcription</keyword>
<dbReference type="Pfam" id="PF12833">
    <property type="entry name" value="HTH_18"/>
    <property type="match status" value="1"/>
</dbReference>
<reference evidence="5 6" key="1">
    <citation type="submission" date="2020-07" db="EMBL/GenBank/DDBJ databases">
        <title>Vallitalea guaymasensis genome.</title>
        <authorList>
            <person name="Postec A."/>
        </authorList>
    </citation>
    <scope>NUCLEOTIDE SEQUENCE [LARGE SCALE GENOMIC DNA]</scope>
    <source>
        <strain evidence="5 6">Ra1766G1</strain>
    </source>
</reference>
<dbReference type="PROSITE" id="PS01124">
    <property type="entry name" value="HTH_ARAC_FAMILY_2"/>
    <property type="match status" value="1"/>
</dbReference>
<dbReference type="SUPFAM" id="SSF46689">
    <property type="entry name" value="Homeodomain-like"/>
    <property type="match status" value="2"/>
</dbReference>
<feature type="domain" description="HTH araC/xylS-type" evidence="4">
    <location>
        <begin position="266"/>
        <end position="362"/>
    </location>
</feature>
<dbReference type="PRINTS" id="PR00032">
    <property type="entry name" value="HTHARAC"/>
</dbReference>
<dbReference type="PANTHER" id="PTHR43280">
    <property type="entry name" value="ARAC-FAMILY TRANSCRIPTIONAL REGULATOR"/>
    <property type="match status" value="1"/>
</dbReference>
<evidence type="ECO:0000256" key="3">
    <source>
        <dbReference type="ARBA" id="ARBA00023163"/>
    </source>
</evidence>
<evidence type="ECO:0000256" key="2">
    <source>
        <dbReference type="ARBA" id="ARBA00023125"/>
    </source>
</evidence>
<evidence type="ECO:0000259" key="4">
    <source>
        <dbReference type="PROSITE" id="PS01124"/>
    </source>
</evidence>
<keyword evidence="1" id="KW-0805">Transcription regulation</keyword>
<evidence type="ECO:0000313" key="5">
    <source>
        <dbReference type="EMBL" id="QUH28660.1"/>
    </source>
</evidence>
<dbReference type="InterPro" id="IPR020449">
    <property type="entry name" value="Tscrpt_reg_AraC-type_HTH"/>
</dbReference>
<dbReference type="Gene3D" id="1.10.10.60">
    <property type="entry name" value="Homeodomain-like"/>
    <property type="match status" value="2"/>
</dbReference>
<dbReference type="SMART" id="SM00342">
    <property type="entry name" value="HTH_ARAC"/>
    <property type="match status" value="1"/>
</dbReference>
<gene>
    <name evidence="5" type="ORF">HYG85_06925</name>
</gene>
<dbReference type="AlphaFoldDB" id="A0A8J8SBQ7"/>
<evidence type="ECO:0000313" key="6">
    <source>
        <dbReference type="Proteomes" id="UP000677305"/>
    </source>
</evidence>
<dbReference type="EMBL" id="CP058561">
    <property type="protein sequence ID" value="QUH28660.1"/>
    <property type="molecule type" value="Genomic_DNA"/>
</dbReference>
<dbReference type="GO" id="GO:0043565">
    <property type="term" value="F:sequence-specific DNA binding"/>
    <property type="evidence" value="ECO:0007669"/>
    <property type="project" value="InterPro"/>
</dbReference>
<keyword evidence="2" id="KW-0238">DNA-binding</keyword>
<proteinExistence type="predicted"/>
<sequence>MSVKRILIICNLLKQVFGVDIVYIEGNKCFTLNGNEANIEQDIYDVSKMEYGMNEYYIDNIDDKNYLYVNDGSGIKLVVGPFLISSINDSGENENTKILSISEIDNIAVTSISLLKNQQIEQIKCVKHIDDKEKLTRIKPEIIPYSEVINMVFEIEKELSHAVQEGRTFEAITHMEKLMSFKLNKGLDTLDHFKRYAMIFSSNLRKTIIAGGVTPIEAIGISDTFVKDISGISSIVELKKRIYLLVEDYCKAVESSGFPDCSKIIKDICQYVKVHYGESISTKTLADLFHINSSHLSRQFKKEVKMTVTEYIQHVRIEEAKFLIKLGKYTMTEIAGLVGFNDSQYFSNVFKKVEGITPRDFS</sequence>
<dbReference type="InterPro" id="IPR009057">
    <property type="entry name" value="Homeodomain-like_sf"/>
</dbReference>
<dbReference type="RefSeq" id="WP_212692872.1">
    <property type="nucleotide sequence ID" value="NZ_CP058561.1"/>
</dbReference>
<dbReference type="InterPro" id="IPR018060">
    <property type="entry name" value="HTH_AraC"/>
</dbReference>
<name>A0A8J8SBQ7_9FIRM</name>
<keyword evidence="6" id="KW-1185">Reference proteome</keyword>
<accession>A0A8J8SBQ7</accession>
<organism evidence="5 6">
    <name type="scientific">Vallitalea guaymasensis</name>
    <dbReference type="NCBI Taxonomy" id="1185412"/>
    <lineage>
        <taxon>Bacteria</taxon>
        <taxon>Bacillati</taxon>
        <taxon>Bacillota</taxon>
        <taxon>Clostridia</taxon>
        <taxon>Lachnospirales</taxon>
        <taxon>Vallitaleaceae</taxon>
        <taxon>Vallitalea</taxon>
    </lineage>
</organism>
<dbReference type="KEGG" id="vgu:HYG85_06925"/>
<protein>
    <submittedName>
        <fullName evidence="5">Helix-turn-helix transcriptional regulator</fullName>
    </submittedName>
</protein>
<dbReference type="Proteomes" id="UP000677305">
    <property type="component" value="Chromosome"/>
</dbReference>
<evidence type="ECO:0000256" key="1">
    <source>
        <dbReference type="ARBA" id="ARBA00023015"/>
    </source>
</evidence>
<dbReference type="PANTHER" id="PTHR43280:SF28">
    <property type="entry name" value="HTH-TYPE TRANSCRIPTIONAL ACTIVATOR RHAS"/>
    <property type="match status" value="1"/>
</dbReference>